<gene>
    <name evidence="1" type="ORF">TCNE_LOCUS10166</name>
</gene>
<evidence type="ECO:0000313" key="2">
    <source>
        <dbReference type="Proteomes" id="UP000050794"/>
    </source>
</evidence>
<name>A0A183UNU6_TOXCA</name>
<protein>
    <submittedName>
        <fullName evidence="1 3">Uncharacterized protein</fullName>
    </submittedName>
</protein>
<dbReference type="AlphaFoldDB" id="A0A183UNU6"/>
<dbReference type="EMBL" id="UYWY01020409">
    <property type="protein sequence ID" value="VDM41487.1"/>
    <property type="molecule type" value="Genomic_DNA"/>
</dbReference>
<accession>A0A183UNU6</accession>
<dbReference type="WBParaSite" id="TCNE_0001016601-mRNA-1">
    <property type="protein sequence ID" value="TCNE_0001016601-mRNA-1"/>
    <property type="gene ID" value="TCNE_0001016601"/>
</dbReference>
<evidence type="ECO:0000313" key="3">
    <source>
        <dbReference type="WBParaSite" id="TCNE_0001016601-mRNA-1"/>
    </source>
</evidence>
<proteinExistence type="predicted"/>
<keyword evidence="2" id="KW-1185">Reference proteome</keyword>
<sequence>MERRMNRAKCVKGLERTTSCANVVQSTRKVRNIRRIRKARHIIFQNNSASHLKDIEIVVSAAEIVKNVGSTVNCVEYMNGVEGRWKNAENLKNNKISTNSAEYLNFERKAIGAESGNDIEDETSHVELSCKHMKCIIT</sequence>
<organism evidence="2 3">
    <name type="scientific">Toxocara canis</name>
    <name type="common">Canine roundworm</name>
    <dbReference type="NCBI Taxonomy" id="6265"/>
    <lineage>
        <taxon>Eukaryota</taxon>
        <taxon>Metazoa</taxon>
        <taxon>Ecdysozoa</taxon>
        <taxon>Nematoda</taxon>
        <taxon>Chromadorea</taxon>
        <taxon>Rhabditida</taxon>
        <taxon>Spirurina</taxon>
        <taxon>Ascaridomorpha</taxon>
        <taxon>Ascaridoidea</taxon>
        <taxon>Toxocaridae</taxon>
        <taxon>Toxocara</taxon>
    </lineage>
</organism>
<reference evidence="3" key="1">
    <citation type="submission" date="2016-06" db="UniProtKB">
        <authorList>
            <consortium name="WormBaseParasite"/>
        </authorList>
    </citation>
    <scope>IDENTIFICATION</scope>
</reference>
<dbReference type="Proteomes" id="UP000050794">
    <property type="component" value="Unassembled WGS sequence"/>
</dbReference>
<evidence type="ECO:0000313" key="1">
    <source>
        <dbReference type="EMBL" id="VDM41487.1"/>
    </source>
</evidence>
<reference evidence="1 2" key="2">
    <citation type="submission" date="2018-11" db="EMBL/GenBank/DDBJ databases">
        <authorList>
            <consortium name="Pathogen Informatics"/>
        </authorList>
    </citation>
    <scope>NUCLEOTIDE SEQUENCE [LARGE SCALE GENOMIC DNA]</scope>
</reference>